<comment type="similarity">
    <text evidence="2">Belongs to the TSR2 family.</text>
</comment>
<evidence type="ECO:0000256" key="2">
    <source>
        <dbReference type="ARBA" id="ARBA00006524"/>
    </source>
</evidence>
<feature type="compositionally biased region" description="Acidic residues" evidence="5">
    <location>
        <begin position="135"/>
        <end position="161"/>
    </location>
</feature>
<evidence type="ECO:0000256" key="3">
    <source>
        <dbReference type="ARBA" id="ARBA00017551"/>
    </source>
</evidence>
<evidence type="ECO:0000313" key="6">
    <source>
        <dbReference type="EMBL" id="GMR46241.1"/>
    </source>
</evidence>
<evidence type="ECO:0000256" key="1">
    <source>
        <dbReference type="ARBA" id="ARBA00002210"/>
    </source>
</evidence>
<sequence>MEALPSAPVSPEWRAIVDRVLNVWSSYQLGVEQQAGGDETAEKHVWFGDVLADHIANSRGLNADGLEEWITSLLYQDFDLVLEDDSTYPTSHLLLEAHGYWKAGDRGRLSQLMGTLPSEERVREARRASRRGADQEEEDGDEGETLEEEEDEHGDKDDEDEGKPKRDRQPRTVVDDDGWTTVNKR</sequence>
<dbReference type="InterPro" id="IPR019398">
    <property type="entry name" value="Pre-rRNA_process_TSR2"/>
</dbReference>
<protein>
    <recommendedName>
        <fullName evidence="3">Pre-rRNA-processing protein TSR2 homolog</fullName>
    </recommendedName>
</protein>
<comment type="caution">
    <text evidence="6">The sequence shown here is derived from an EMBL/GenBank/DDBJ whole genome shotgun (WGS) entry which is preliminary data.</text>
</comment>
<proteinExistence type="inferred from homology"/>
<dbReference type="EMBL" id="BTRK01000004">
    <property type="protein sequence ID" value="GMR46241.1"/>
    <property type="molecule type" value="Genomic_DNA"/>
</dbReference>
<keyword evidence="7" id="KW-1185">Reference proteome</keyword>
<dbReference type="AlphaFoldDB" id="A0AAN5CKW2"/>
<organism evidence="6 7">
    <name type="scientific">Pristionchus mayeri</name>
    <dbReference type="NCBI Taxonomy" id="1317129"/>
    <lineage>
        <taxon>Eukaryota</taxon>
        <taxon>Metazoa</taxon>
        <taxon>Ecdysozoa</taxon>
        <taxon>Nematoda</taxon>
        <taxon>Chromadorea</taxon>
        <taxon>Rhabditida</taxon>
        <taxon>Rhabditina</taxon>
        <taxon>Diplogasteromorpha</taxon>
        <taxon>Diplogasteroidea</taxon>
        <taxon>Neodiplogasteridae</taxon>
        <taxon>Pristionchus</taxon>
    </lineage>
</organism>
<dbReference type="GO" id="GO:0006364">
    <property type="term" value="P:rRNA processing"/>
    <property type="evidence" value="ECO:0007669"/>
    <property type="project" value="UniProtKB-KW"/>
</dbReference>
<dbReference type="Pfam" id="PF10273">
    <property type="entry name" value="WGG"/>
    <property type="match status" value="1"/>
</dbReference>
<feature type="compositionally biased region" description="Basic and acidic residues" evidence="5">
    <location>
        <begin position="162"/>
        <end position="174"/>
    </location>
</feature>
<gene>
    <name evidence="6" type="ORF">PMAYCL1PPCAC_16436</name>
</gene>
<evidence type="ECO:0000256" key="5">
    <source>
        <dbReference type="SAM" id="MobiDB-lite"/>
    </source>
</evidence>
<feature type="region of interest" description="Disordered" evidence="5">
    <location>
        <begin position="113"/>
        <end position="185"/>
    </location>
</feature>
<dbReference type="PANTHER" id="PTHR21250">
    <property type="entry name" value="PRE-RRNA-PROCESSING PROTEIN TSR2 HOMOLOG"/>
    <property type="match status" value="1"/>
</dbReference>
<evidence type="ECO:0000313" key="7">
    <source>
        <dbReference type="Proteomes" id="UP001328107"/>
    </source>
</evidence>
<accession>A0AAN5CKW2</accession>
<name>A0AAN5CKW2_9BILA</name>
<dbReference type="Proteomes" id="UP001328107">
    <property type="component" value="Unassembled WGS sequence"/>
</dbReference>
<keyword evidence="4" id="KW-0698">rRNA processing</keyword>
<reference evidence="7" key="1">
    <citation type="submission" date="2022-10" db="EMBL/GenBank/DDBJ databases">
        <title>Genome assembly of Pristionchus species.</title>
        <authorList>
            <person name="Yoshida K."/>
            <person name="Sommer R.J."/>
        </authorList>
    </citation>
    <scope>NUCLEOTIDE SEQUENCE [LARGE SCALE GENOMIC DNA]</scope>
    <source>
        <strain evidence="7">RS5460</strain>
    </source>
</reference>
<evidence type="ECO:0000256" key="4">
    <source>
        <dbReference type="ARBA" id="ARBA00022552"/>
    </source>
</evidence>
<comment type="function">
    <text evidence="1">May be involved in 20S pre-rRNA processing.</text>
</comment>
<feature type="compositionally biased region" description="Basic and acidic residues" evidence="5">
    <location>
        <begin position="118"/>
        <end position="134"/>
    </location>
</feature>